<feature type="compositionally biased region" description="Polar residues" evidence="1">
    <location>
        <begin position="309"/>
        <end position="319"/>
    </location>
</feature>
<dbReference type="InParanoid" id="A0A409WM03"/>
<protein>
    <submittedName>
        <fullName evidence="2">Uncharacterized protein</fullName>
    </submittedName>
</protein>
<feature type="compositionally biased region" description="Basic and acidic residues" evidence="1">
    <location>
        <begin position="59"/>
        <end position="69"/>
    </location>
</feature>
<comment type="caution">
    <text evidence="2">The sequence shown here is derived from an EMBL/GenBank/DDBJ whole genome shotgun (WGS) entry which is preliminary data.</text>
</comment>
<feature type="compositionally biased region" description="Polar residues" evidence="1">
    <location>
        <begin position="70"/>
        <end position="83"/>
    </location>
</feature>
<feature type="region of interest" description="Disordered" evidence="1">
    <location>
        <begin position="278"/>
        <end position="634"/>
    </location>
</feature>
<feature type="compositionally biased region" description="Basic and acidic residues" evidence="1">
    <location>
        <begin position="471"/>
        <end position="488"/>
    </location>
</feature>
<feature type="compositionally biased region" description="Polar residues" evidence="1">
    <location>
        <begin position="396"/>
        <end position="425"/>
    </location>
</feature>
<dbReference type="AlphaFoldDB" id="A0A409WM03"/>
<organism evidence="2 3">
    <name type="scientific">Psilocybe cyanescens</name>
    <dbReference type="NCBI Taxonomy" id="93625"/>
    <lineage>
        <taxon>Eukaryota</taxon>
        <taxon>Fungi</taxon>
        <taxon>Dikarya</taxon>
        <taxon>Basidiomycota</taxon>
        <taxon>Agaricomycotina</taxon>
        <taxon>Agaricomycetes</taxon>
        <taxon>Agaricomycetidae</taxon>
        <taxon>Agaricales</taxon>
        <taxon>Agaricineae</taxon>
        <taxon>Strophariaceae</taxon>
        <taxon>Psilocybe</taxon>
    </lineage>
</organism>
<dbReference type="STRING" id="93625.A0A409WM03"/>
<gene>
    <name evidence="2" type="ORF">CVT25_003437</name>
</gene>
<accession>A0A409WM03</accession>
<feature type="compositionally biased region" description="Gly residues" evidence="1">
    <location>
        <begin position="33"/>
        <end position="54"/>
    </location>
</feature>
<evidence type="ECO:0000313" key="3">
    <source>
        <dbReference type="Proteomes" id="UP000283269"/>
    </source>
</evidence>
<dbReference type="EMBL" id="NHYD01003373">
    <property type="protein sequence ID" value="PPQ79554.1"/>
    <property type="molecule type" value="Genomic_DNA"/>
</dbReference>
<feature type="compositionally biased region" description="Polar residues" evidence="1">
    <location>
        <begin position="504"/>
        <end position="527"/>
    </location>
</feature>
<dbReference type="OrthoDB" id="3267789at2759"/>
<evidence type="ECO:0000256" key="1">
    <source>
        <dbReference type="SAM" id="MobiDB-lite"/>
    </source>
</evidence>
<sequence>MASPATSGGMPSTNSTPRWGRSGEPGSAFNGLSRGGRGGRGRGAARAGRGGTRGGTSTRDSKPDDDHQANTKVDSLQVPSTTAPKPSGSSSFSASPSIPEKSITSSPTSKPAKPPSRRASRTIPPAVTTQIQAAEVVAPPASAKVPNRRKRSQTGKPSAIIPPKINPPAPNDNLLRPNKPRLGPVPHTAPVKDTPPHLNQKIDMRNDIDALVERVRAVAMDHRPTTPGSHIDWAGDDDDSLPDLDDWGVTPATFNANKLDAISPIIVDGLRPLPDLTPRSVPSSPLKHVQTITTTQEISVKPGQKEYGASSSSNTNLNSRPIEKEPEKPTINVPKAVEPAAKEKHVSPVTPKIPKPVANNSNSTSRRPIHPSLPAKPAVGSSFVSPKSRSGAAPMRNTTYPRSPVNATFTDKGSDTKANANQDASNEVPAVNEKEITIAVEQPTANDEQTSKPETPEHLATTESEDSGASDQHKSATSESPSKTEKPAPEGLAASIHAPKAMTDSVSAPANLSTYPDLPSNSSTSLHGFTHTRAHTVGRPPSFPKSAQGEYIPRFARSGHTTPRGGGGGGGFHESYHARTHSSPPAGAMANHLRTHPSSRPVITGDAISRLARTIGRTGASSSSKPQPVVPLGE</sequence>
<evidence type="ECO:0000313" key="2">
    <source>
        <dbReference type="EMBL" id="PPQ79554.1"/>
    </source>
</evidence>
<feature type="compositionally biased region" description="Low complexity" evidence="1">
    <location>
        <begin position="84"/>
        <end position="111"/>
    </location>
</feature>
<feature type="compositionally biased region" description="Polar residues" evidence="1">
    <location>
        <begin position="1"/>
        <end position="17"/>
    </location>
</feature>
<reference evidence="2 3" key="1">
    <citation type="journal article" date="2018" name="Evol. Lett.">
        <title>Horizontal gene cluster transfer increased hallucinogenic mushroom diversity.</title>
        <authorList>
            <person name="Reynolds H.T."/>
            <person name="Vijayakumar V."/>
            <person name="Gluck-Thaler E."/>
            <person name="Korotkin H.B."/>
            <person name="Matheny P.B."/>
            <person name="Slot J.C."/>
        </authorList>
    </citation>
    <scope>NUCLEOTIDE SEQUENCE [LARGE SCALE GENOMIC DNA]</scope>
    <source>
        <strain evidence="2 3">2631</strain>
    </source>
</reference>
<proteinExistence type="predicted"/>
<feature type="region of interest" description="Disordered" evidence="1">
    <location>
        <begin position="1"/>
        <end position="204"/>
    </location>
</feature>
<dbReference type="Proteomes" id="UP000283269">
    <property type="component" value="Unassembled WGS sequence"/>
</dbReference>
<name>A0A409WM03_PSICY</name>
<keyword evidence="3" id="KW-1185">Reference proteome</keyword>